<dbReference type="SUPFAM" id="SSF47729">
    <property type="entry name" value="IHF-like DNA-binding proteins"/>
    <property type="match status" value="2"/>
</dbReference>
<keyword evidence="7" id="KW-1185">Reference proteome</keyword>
<accession>A0A066RTE2</accession>
<evidence type="ECO:0000313" key="7">
    <source>
        <dbReference type="Proteomes" id="UP000027192"/>
    </source>
</evidence>
<dbReference type="PANTHER" id="PTHR33175:SF3">
    <property type="entry name" value="DNA-BINDING PROTEIN HU-BETA"/>
    <property type="match status" value="1"/>
</dbReference>
<evidence type="ECO:0000256" key="4">
    <source>
        <dbReference type="ARBA" id="ARBA00023125"/>
    </source>
</evidence>
<dbReference type="AlphaFoldDB" id="A0A066RTE2"/>
<organism evidence="6 7">
    <name type="scientific">Photobacterium galatheae</name>
    <dbReference type="NCBI Taxonomy" id="1654360"/>
    <lineage>
        <taxon>Bacteria</taxon>
        <taxon>Pseudomonadati</taxon>
        <taxon>Pseudomonadota</taxon>
        <taxon>Gammaproteobacteria</taxon>
        <taxon>Vibrionales</taxon>
        <taxon>Vibrionaceae</taxon>
        <taxon>Photobacterium</taxon>
    </lineage>
</organism>
<dbReference type="Pfam" id="PF00216">
    <property type="entry name" value="Bac_DNA_binding"/>
    <property type="match status" value="2"/>
</dbReference>
<sequence>MKNSQDKTDRSLFEELDAQIREETGKHVVTYKKETVAQIVLNYLQESGYSRIEVVEVVNDFVEHFKSALLDGSTIVISKHGRLVPRLKAGGRPVRDLSRNTQIKMKTTATVTFSKTKKATGGKVTIRGLAQSFMAQYDSDHRKQVLAGYIASTFFACITRTKSENHRMEVRGLGVFRSQKIKARVGRNPKTGEQTNILEATYPRFRISKPFRDELAAALSRQK</sequence>
<proteinExistence type="inferred from homology"/>
<reference evidence="6 7" key="1">
    <citation type="submission" date="2014-04" db="EMBL/GenBank/DDBJ databases">
        <title>Draft genome sequence of Photobacterium halotolerans S2753: a solonamide, ngercheumicin and holomycin producer.</title>
        <authorList>
            <person name="Machado H.R."/>
            <person name="Gram L."/>
        </authorList>
    </citation>
    <scope>NUCLEOTIDE SEQUENCE [LARGE SCALE GENOMIC DNA]</scope>
    <source>
        <strain evidence="6 7">S2753</strain>
    </source>
</reference>
<dbReference type="PRINTS" id="PR01727">
    <property type="entry name" value="DNABINDINGHU"/>
</dbReference>
<dbReference type="STRING" id="1654360.EA58_14575"/>
<comment type="function">
    <text evidence="1">Histone-like DNA-binding protein which is capable of wrapping DNA to stabilize it, and thus to prevent its denaturation under extreme environmental conditions.</text>
</comment>
<name>A0A066RTE2_9GAMM</name>
<dbReference type="InterPro" id="IPR000119">
    <property type="entry name" value="Hist_DNA-bd"/>
</dbReference>
<dbReference type="PANTHER" id="PTHR33175">
    <property type="entry name" value="DNA-BINDING PROTEIN HU"/>
    <property type="match status" value="1"/>
</dbReference>
<protein>
    <recommendedName>
        <fullName evidence="8">DNA-binding protein</fullName>
    </recommendedName>
</protein>
<dbReference type="GO" id="GO:0030527">
    <property type="term" value="F:structural constituent of chromatin"/>
    <property type="evidence" value="ECO:0007669"/>
    <property type="project" value="InterPro"/>
</dbReference>
<dbReference type="GO" id="GO:0003677">
    <property type="term" value="F:DNA binding"/>
    <property type="evidence" value="ECO:0007669"/>
    <property type="project" value="UniProtKB-KW"/>
</dbReference>
<dbReference type="OrthoDB" id="9804203at2"/>
<dbReference type="EMBL" id="JMIB01000027">
    <property type="protein sequence ID" value="KDM90977.1"/>
    <property type="molecule type" value="Genomic_DNA"/>
</dbReference>
<evidence type="ECO:0000256" key="2">
    <source>
        <dbReference type="ARBA" id="ARBA00010529"/>
    </source>
</evidence>
<gene>
    <name evidence="6" type="ORF">EA58_14575</name>
</gene>
<evidence type="ECO:0008006" key="8">
    <source>
        <dbReference type="Google" id="ProtNLM"/>
    </source>
</evidence>
<dbReference type="GO" id="GO:0030261">
    <property type="term" value="P:chromosome condensation"/>
    <property type="evidence" value="ECO:0007669"/>
    <property type="project" value="UniProtKB-KW"/>
</dbReference>
<dbReference type="InterPro" id="IPR010992">
    <property type="entry name" value="IHF-like_DNA-bd_dom_sf"/>
</dbReference>
<evidence type="ECO:0000256" key="3">
    <source>
        <dbReference type="ARBA" id="ARBA00023067"/>
    </source>
</evidence>
<evidence type="ECO:0000256" key="1">
    <source>
        <dbReference type="ARBA" id="ARBA00003819"/>
    </source>
</evidence>
<dbReference type="SMART" id="SM00411">
    <property type="entry name" value="BHL"/>
    <property type="match status" value="1"/>
</dbReference>
<keyword evidence="3" id="KW-0226">DNA condensation</keyword>
<dbReference type="RefSeq" id="WP_051642107.1">
    <property type="nucleotide sequence ID" value="NZ_JAGSGC010000004.1"/>
</dbReference>
<keyword evidence="4" id="KW-0238">DNA-binding</keyword>
<dbReference type="Gene3D" id="4.10.520.10">
    <property type="entry name" value="IHF-like DNA-binding proteins"/>
    <property type="match status" value="2"/>
</dbReference>
<dbReference type="Proteomes" id="UP000027192">
    <property type="component" value="Unassembled WGS sequence"/>
</dbReference>
<comment type="caution">
    <text evidence="6">The sequence shown here is derived from an EMBL/GenBank/DDBJ whole genome shotgun (WGS) entry which is preliminary data.</text>
</comment>
<comment type="similarity">
    <text evidence="2 5">Belongs to the bacterial histone-like protein family.</text>
</comment>
<evidence type="ECO:0000313" key="6">
    <source>
        <dbReference type="EMBL" id="KDM90977.1"/>
    </source>
</evidence>
<evidence type="ECO:0000256" key="5">
    <source>
        <dbReference type="RuleBase" id="RU003939"/>
    </source>
</evidence>